<dbReference type="Pfam" id="PF16656">
    <property type="entry name" value="Pur_ac_phosph_N"/>
    <property type="match status" value="1"/>
</dbReference>
<dbReference type="GO" id="GO:0046872">
    <property type="term" value="F:metal ion binding"/>
    <property type="evidence" value="ECO:0007669"/>
    <property type="project" value="InterPro"/>
</dbReference>
<dbReference type="PANTHER" id="PTHR22953:SF153">
    <property type="entry name" value="PURPLE ACID PHOSPHATASE"/>
    <property type="match status" value="1"/>
</dbReference>
<dbReference type="Pfam" id="PF00149">
    <property type="entry name" value="Metallophos"/>
    <property type="match status" value="1"/>
</dbReference>
<dbReference type="EMBL" id="JAGRRH010000071">
    <property type="protein sequence ID" value="KAG7337865.1"/>
    <property type="molecule type" value="Genomic_DNA"/>
</dbReference>
<dbReference type="Proteomes" id="UP000693970">
    <property type="component" value="Unassembled WGS sequence"/>
</dbReference>
<evidence type="ECO:0000259" key="4">
    <source>
        <dbReference type="Pfam" id="PF00149"/>
    </source>
</evidence>
<evidence type="ECO:0000313" key="9">
    <source>
        <dbReference type="Proteomes" id="UP000693970"/>
    </source>
</evidence>
<dbReference type="CDD" id="cd00839">
    <property type="entry name" value="MPP_PAPs"/>
    <property type="match status" value="1"/>
</dbReference>
<feature type="chain" id="PRO_5039844539" evidence="3">
    <location>
        <begin position="25"/>
        <end position="587"/>
    </location>
</feature>
<evidence type="ECO:0000256" key="3">
    <source>
        <dbReference type="SAM" id="SignalP"/>
    </source>
</evidence>
<reference evidence="8" key="1">
    <citation type="journal article" date="2021" name="Sci. Rep.">
        <title>Diploid genomic architecture of Nitzschia inconspicua, an elite biomass production diatom.</title>
        <authorList>
            <person name="Oliver A."/>
            <person name="Podell S."/>
            <person name="Pinowska A."/>
            <person name="Traller J.C."/>
            <person name="Smith S.R."/>
            <person name="McClure R."/>
            <person name="Beliaev A."/>
            <person name="Bohutskyi P."/>
            <person name="Hill E.A."/>
            <person name="Rabines A."/>
            <person name="Zheng H."/>
            <person name="Allen L.Z."/>
            <person name="Kuo A."/>
            <person name="Grigoriev I.V."/>
            <person name="Allen A.E."/>
            <person name="Hazlebeck D."/>
            <person name="Allen E.E."/>
        </authorList>
    </citation>
    <scope>NUCLEOTIDE SEQUENCE</scope>
    <source>
        <strain evidence="8">Hildebrandi</strain>
    </source>
</reference>
<feature type="domain" description="Purple acid phosphatase N-terminal" evidence="6">
    <location>
        <begin position="37"/>
        <end position="127"/>
    </location>
</feature>
<feature type="compositionally biased region" description="Basic and acidic residues" evidence="2">
    <location>
        <begin position="177"/>
        <end position="194"/>
    </location>
</feature>
<protein>
    <submittedName>
        <fullName evidence="8">Metallophosphoesterase</fullName>
    </submittedName>
</protein>
<evidence type="ECO:0000259" key="6">
    <source>
        <dbReference type="Pfam" id="PF16656"/>
    </source>
</evidence>
<reference evidence="8" key="2">
    <citation type="submission" date="2021-04" db="EMBL/GenBank/DDBJ databases">
        <authorList>
            <person name="Podell S."/>
        </authorList>
    </citation>
    <scope>NUCLEOTIDE SEQUENCE</scope>
    <source>
        <strain evidence="8">Hildebrandi</strain>
    </source>
</reference>
<name>A0A9K3PWT7_9STRA</name>
<feature type="domain" description="Purple acid phosphatase C-terminal" evidence="5">
    <location>
        <begin position="480"/>
        <end position="532"/>
    </location>
</feature>
<accession>A0A9K3PWT7</accession>
<evidence type="ECO:0000259" key="5">
    <source>
        <dbReference type="Pfam" id="PF14008"/>
    </source>
</evidence>
<feature type="region of interest" description="Disordered" evidence="2">
    <location>
        <begin position="169"/>
        <end position="194"/>
    </location>
</feature>
<dbReference type="InterPro" id="IPR004843">
    <property type="entry name" value="Calcineurin-like_PHP"/>
</dbReference>
<organism evidence="8 9">
    <name type="scientific">Nitzschia inconspicua</name>
    <dbReference type="NCBI Taxonomy" id="303405"/>
    <lineage>
        <taxon>Eukaryota</taxon>
        <taxon>Sar</taxon>
        <taxon>Stramenopiles</taxon>
        <taxon>Ochrophyta</taxon>
        <taxon>Bacillariophyta</taxon>
        <taxon>Bacillariophyceae</taxon>
        <taxon>Bacillariophycidae</taxon>
        <taxon>Bacillariales</taxon>
        <taxon>Bacillariaceae</taxon>
        <taxon>Nitzschia</taxon>
    </lineage>
</organism>
<dbReference type="InterPro" id="IPR039331">
    <property type="entry name" value="PAPs-like"/>
</dbReference>
<dbReference type="AlphaFoldDB" id="A0A9K3PWT7"/>
<dbReference type="InterPro" id="IPR015914">
    <property type="entry name" value="PAPs_N"/>
</dbReference>
<proteinExistence type="predicted"/>
<dbReference type="GO" id="GO:0003993">
    <property type="term" value="F:acid phosphatase activity"/>
    <property type="evidence" value="ECO:0007669"/>
    <property type="project" value="InterPro"/>
</dbReference>
<dbReference type="PANTHER" id="PTHR22953">
    <property type="entry name" value="ACID PHOSPHATASE RELATED"/>
    <property type="match status" value="1"/>
</dbReference>
<feature type="domain" description="Calcineurin-like phosphoesterase" evidence="4">
    <location>
        <begin position="237"/>
        <end position="465"/>
    </location>
</feature>
<dbReference type="InterPro" id="IPR041792">
    <property type="entry name" value="MPP_PAP"/>
</dbReference>
<evidence type="ECO:0000313" key="8">
    <source>
        <dbReference type="EMBL" id="KAG7362276.1"/>
    </source>
</evidence>
<keyword evidence="1 3" id="KW-0732">Signal</keyword>
<feature type="signal peptide" evidence="3">
    <location>
        <begin position="1"/>
        <end position="24"/>
    </location>
</feature>
<evidence type="ECO:0000256" key="1">
    <source>
        <dbReference type="ARBA" id="ARBA00022729"/>
    </source>
</evidence>
<comment type="caution">
    <text evidence="8">The sequence shown here is derived from an EMBL/GenBank/DDBJ whole genome shotgun (WGS) entry which is preliminary data.</text>
</comment>
<evidence type="ECO:0000313" key="7">
    <source>
        <dbReference type="EMBL" id="KAG7337865.1"/>
    </source>
</evidence>
<sequence>MMGPFPVVVVLFSALIFSVSRCSAETIAPRHCNGAIRHLHIAVGKDPSTSMTISFASEWAFPDRPAPIAGVHVGTSPESLDRFVPEQEFPLTYTINAVNTKHGQLYYAPYQHHITIDGLEPDTTYYYLPVIGTREHYENDPMSLALKPIRGHVKVENIVAENKIMAQQEELEEGENETERRRSLQIDVGDGRPHWDGHGRRLPEAYNPTNNPCIDVYTPRSFKTAPSQETDKNFYPMVFGLIGDIGQVQHSVETLEHMRNHMKGIQAVVLVGDIAYPGQDGRKWDTFFDFLDDHSNFDEIPLMIAAGNHDIDKQQDRKEIFLAYENRFRMPRVHPPQLGLFEGGPGDHGVMPDGHLNMDAPYYPLPYEWGNGYYAFTYGPSRHIIVNAYADMSPASTQYVWLENELASVDRTRTPWVLLTIHVPLYNTFSLHHHDPQIFAAREHLEPLFVKYNVNIVFNGHIHAYQRTHFVAFNETTSTGPMHITIGAGGRDCDAPFQNEQPEPWIASRDESMYGYGRFSILNATHAEWKWVPLSPSDKHDFNGVKGNDDIHLPMLDHDRLVIHNQYHVRLNEERRKRRLHKTTNHK</sequence>
<dbReference type="OrthoDB" id="45007at2759"/>
<gene>
    <name evidence="7" type="ORF">IV203_017742</name>
    <name evidence="8" type="ORF">IV203_025942</name>
</gene>
<dbReference type="EMBL" id="JAGRRH010000012">
    <property type="protein sequence ID" value="KAG7362276.1"/>
    <property type="molecule type" value="Genomic_DNA"/>
</dbReference>
<keyword evidence="9" id="KW-1185">Reference proteome</keyword>
<evidence type="ECO:0000256" key="2">
    <source>
        <dbReference type="SAM" id="MobiDB-lite"/>
    </source>
</evidence>
<dbReference type="Pfam" id="PF14008">
    <property type="entry name" value="Metallophos_C"/>
    <property type="match status" value="1"/>
</dbReference>
<dbReference type="InterPro" id="IPR025733">
    <property type="entry name" value="PAPs_C"/>
</dbReference>